<accession>A0A9W9QVD8</accession>
<dbReference type="EMBL" id="JAPZBQ010000002">
    <property type="protein sequence ID" value="KAJ5346234.1"/>
    <property type="molecule type" value="Genomic_DNA"/>
</dbReference>
<reference evidence="1" key="1">
    <citation type="submission" date="2022-12" db="EMBL/GenBank/DDBJ databases">
        <authorList>
            <person name="Petersen C."/>
        </authorList>
    </citation>
    <scope>NUCLEOTIDE SEQUENCE</scope>
    <source>
        <strain evidence="1">IBT 35673</strain>
    </source>
</reference>
<organism evidence="1 2">
    <name type="scientific">Penicillium brevicompactum</name>
    <dbReference type="NCBI Taxonomy" id="5074"/>
    <lineage>
        <taxon>Eukaryota</taxon>
        <taxon>Fungi</taxon>
        <taxon>Dikarya</taxon>
        <taxon>Ascomycota</taxon>
        <taxon>Pezizomycotina</taxon>
        <taxon>Eurotiomycetes</taxon>
        <taxon>Eurotiomycetidae</taxon>
        <taxon>Eurotiales</taxon>
        <taxon>Aspergillaceae</taxon>
        <taxon>Penicillium</taxon>
    </lineage>
</organism>
<reference evidence="1" key="2">
    <citation type="journal article" date="2023" name="IMA Fungus">
        <title>Comparative genomic study of the Penicillium genus elucidates a diverse pangenome and 15 lateral gene transfer events.</title>
        <authorList>
            <person name="Petersen C."/>
            <person name="Sorensen T."/>
            <person name="Nielsen M.R."/>
            <person name="Sondergaard T.E."/>
            <person name="Sorensen J.L."/>
            <person name="Fitzpatrick D.A."/>
            <person name="Frisvad J.C."/>
            <person name="Nielsen K.L."/>
        </authorList>
    </citation>
    <scope>NUCLEOTIDE SEQUENCE</scope>
    <source>
        <strain evidence="1">IBT 35673</strain>
    </source>
</reference>
<protein>
    <submittedName>
        <fullName evidence="1">Uncharacterized protein</fullName>
    </submittedName>
</protein>
<dbReference type="AlphaFoldDB" id="A0A9W9QVD8"/>
<evidence type="ECO:0000313" key="2">
    <source>
        <dbReference type="Proteomes" id="UP001147695"/>
    </source>
</evidence>
<proteinExistence type="predicted"/>
<comment type="caution">
    <text evidence="1">The sequence shown here is derived from an EMBL/GenBank/DDBJ whole genome shotgun (WGS) entry which is preliminary data.</text>
</comment>
<sequence>MYPLPYRVASDKKKLEKALRRKIARHRQVRLDDIVIVIIVIPLYSLAGKEKKEGNYLSRKKYSFDTKESTSSEKLIWRSVYSLMRCDSSICQHRPYCWVDPMGKKHYPLKSHHIKRLITYVERGGVLEGHKDVLGVVYDELYREEQDRLERDKCKGGYVIEAGLLYPPINIHLSSSQSTPYGLEISAPKAVDNLQLPSSLDIPGLRDVVVKEYTCDVMLENGLDLEQVYRDQDPSFFIAKGIKIGIARCFVEDIGKWVKNVKNVIPVLELN</sequence>
<gene>
    <name evidence="1" type="ORF">N7452_004238</name>
</gene>
<name>A0A9W9QVD8_PENBR</name>
<dbReference type="Proteomes" id="UP001147695">
    <property type="component" value="Unassembled WGS sequence"/>
</dbReference>
<evidence type="ECO:0000313" key="1">
    <source>
        <dbReference type="EMBL" id="KAJ5346234.1"/>
    </source>
</evidence>